<dbReference type="AlphaFoldDB" id="A0AAV0LRL7"/>
<proteinExistence type="predicted"/>
<keyword evidence="3" id="KW-1185">Reference proteome</keyword>
<gene>
    <name evidence="2" type="ORF">LITE_LOCUS25218</name>
</gene>
<feature type="region of interest" description="Disordered" evidence="1">
    <location>
        <begin position="93"/>
        <end position="186"/>
    </location>
</feature>
<evidence type="ECO:0000256" key="1">
    <source>
        <dbReference type="SAM" id="MobiDB-lite"/>
    </source>
</evidence>
<dbReference type="EMBL" id="CAMGYJ010000006">
    <property type="protein sequence ID" value="CAI0436795.1"/>
    <property type="molecule type" value="Genomic_DNA"/>
</dbReference>
<feature type="compositionally biased region" description="Basic and acidic residues" evidence="1">
    <location>
        <begin position="111"/>
        <end position="125"/>
    </location>
</feature>
<protein>
    <submittedName>
        <fullName evidence="2">Uncharacterized protein</fullName>
    </submittedName>
</protein>
<dbReference type="Proteomes" id="UP001154282">
    <property type="component" value="Unassembled WGS sequence"/>
</dbReference>
<evidence type="ECO:0000313" key="2">
    <source>
        <dbReference type="EMBL" id="CAI0436795.1"/>
    </source>
</evidence>
<comment type="caution">
    <text evidence="2">The sequence shown here is derived from an EMBL/GenBank/DDBJ whole genome shotgun (WGS) entry which is preliminary data.</text>
</comment>
<evidence type="ECO:0000313" key="3">
    <source>
        <dbReference type="Proteomes" id="UP001154282"/>
    </source>
</evidence>
<accession>A0AAV0LRL7</accession>
<organism evidence="2 3">
    <name type="scientific">Linum tenue</name>
    <dbReference type="NCBI Taxonomy" id="586396"/>
    <lineage>
        <taxon>Eukaryota</taxon>
        <taxon>Viridiplantae</taxon>
        <taxon>Streptophyta</taxon>
        <taxon>Embryophyta</taxon>
        <taxon>Tracheophyta</taxon>
        <taxon>Spermatophyta</taxon>
        <taxon>Magnoliopsida</taxon>
        <taxon>eudicotyledons</taxon>
        <taxon>Gunneridae</taxon>
        <taxon>Pentapetalae</taxon>
        <taxon>rosids</taxon>
        <taxon>fabids</taxon>
        <taxon>Malpighiales</taxon>
        <taxon>Linaceae</taxon>
        <taxon>Linum</taxon>
    </lineage>
</organism>
<feature type="compositionally biased region" description="Polar residues" evidence="1">
    <location>
        <begin position="159"/>
        <end position="177"/>
    </location>
</feature>
<name>A0AAV0LRL7_9ROSI</name>
<feature type="compositionally biased region" description="Polar residues" evidence="1">
    <location>
        <begin position="132"/>
        <end position="145"/>
    </location>
</feature>
<sequence>MMCFPPFFSFQFLSLPDSDPFWISVQRFCCQTSCLTLLDCGFSSRGEIAAVRDLESGTCCCCCDDHGQRRRGSLFRGQRRNQAVQDLRRLRSARRSRVQGLPALHPQEIFNPRRDPSDHPVRPPEGRPVLSNRGNLTSAECNTAKQNKKSEKAKAQCRPNGNRQIGGSDSRFSSGLKLTNKLGYGK</sequence>
<reference evidence="2" key="1">
    <citation type="submission" date="2022-08" db="EMBL/GenBank/DDBJ databases">
        <authorList>
            <person name="Gutierrez-Valencia J."/>
        </authorList>
    </citation>
    <scope>NUCLEOTIDE SEQUENCE</scope>
</reference>